<dbReference type="GO" id="GO:0004386">
    <property type="term" value="F:helicase activity"/>
    <property type="evidence" value="ECO:0007669"/>
    <property type="project" value="UniProtKB-KW"/>
</dbReference>
<keyword evidence="3" id="KW-0234">DNA repair</keyword>
<dbReference type="EMBL" id="JACHNF010000001">
    <property type="protein sequence ID" value="MBB5979842.1"/>
    <property type="molecule type" value="Genomic_DNA"/>
</dbReference>
<proteinExistence type="predicted"/>
<organism evidence="5 6">
    <name type="scientific">Kribbella solani</name>
    <dbReference type="NCBI Taxonomy" id="236067"/>
    <lineage>
        <taxon>Bacteria</taxon>
        <taxon>Bacillati</taxon>
        <taxon>Actinomycetota</taxon>
        <taxon>Actinomycetes</taxon>
        <taxon>Propionibacteriales</taxon>
        <taxon>Kribbellaceae</taxon>
        <taxon>Kribbella</taxon>
    </lineage>
</organism>
<keyword evidence="2" id="KW-0547">Nucleotide-binding</keyword>
<dbReference type="AlphaFoldDB" id="A0A841DMS8"/>
<dbReference type="RefSeq" id="WP_184835122.1">
    <property type="nucleotide sequence ID" value="NZ_BAAAVN010000006.1"/>
</dbReference>
<gene>
    <name evidence="5" type="ORF">HDA44_003183</name>
</gene>
<accession>A0A841DMS8</accession>
<reference evidence="5 6" key="1">
    <citation type="submission" date="2020-08" db="EMBL/GenBank/DDBJ databases">
        <title>Sequencing the genomes of 1000 actinobacteria strains.</title>
        <authorList>
            <person name="Klenk H.-P."/>
        </authorList>
    </citation>
    <scope>NUCLEOTIDE SEQUENCE [LARGE SCALE GENOMIC DNA]</scope>
    <source>
        <strain evidence="5 6">DSM 17294</strain>
    </source>
</reference>
<dbReference type="Pfam" id="PF12705">
    <property type="entry name" value="PDDEXK_1"/>
    <property type="match status" value="1"/>
</dbReference>
<comment type="caution">
    <text evidence="5">The sequence shown here is derived from an EMBL/GenBank/DDBJ whole genome shotgun (WGS) entry which is preliminary data.</text>
</comment>
<protein>
    <recommendedName>
        <fullName evidence="4">PD-(D/E)XK endonuclease-like domain-containing protein</fullName>
    </recommendedName>
</protein>
<keyword evidence="1" id="KW-0227">DNA damage</keyword>
<keyword evidence="2" id="KW-0347">Helicase</keyword>
<evidence type="ECO:0000313" key="6">
    <source>
        <dbReference type="Proteomes" id="UP000558997"/>
    </source>
</evidence>
<dbReference type="GO" id="GO:0006281">
    <property type="term" value="P:DNA repair"/>
    <property type="evidence" value="ECO:0007669"/>
    <property type="project" value="UniProtKB-KW"/>
</dbReference>
<evidence type="ECO:0000256" key="3">
    <source>
        <dbReference type="ARBA" id="ARBA00023204"/>
    </source>
</evidence>
<keyword evidence="6" id="KW-1185">Reference proteome</keyword>
<evidence type="ECO:0000256" key="2">
    <source>
        <dbReference type="ARBA" id="ARBA00022806"/>
    </source>
</evidence>
<dbReference type="Proteomes" id="UP000558997">
    <property type="component" value="Unassembled WGS sequence"/>
</dbReference>
<keyword evidence="2" id="KW-0067">ATP-binding</keyword>
<feature type="domain" description="PD-(D/E)XK endonuclease-like" evidence="4">
    <location>
        <begin position="279"/>
        <end position="523"/>
    </location>
</feature>
<evidence type="ECO:0000313" key="5">
    <source>
        <dbReference type="EMBL" id="MBB5979842.1"/>
    </source>
</evidence>
<keyword evidence="2" id="KW-0378">Hydrolase</keyword>
<evidence type="ECO:0000259" key="4">
    <source>
        <dbReference type="Pfam" id="PF12705"/>
    </source>
</evidence>
<evidence type="ECO:0000256" key="1">
    <source>
        <dbReference type="ARBA" id="ARBA00022763"/>
    </source>
</evidence>
<name>A0A841DMS8_9ACTN</name>
<sequence>MATDWPIPAGATGSARLIRVFAGAAEESAEDCPLLCAVKARPALRLPRRVSSARDLEGFALGPVMAELDRIEFGEAREKSSRPVHVGHRRFVEEAVANYLSAASSSPVTPALVPDPKLWVRQVRSDDLYELRAWGRGYASLDASVRELRLLTFGAAGRRVRDLAQVAMAAYVVAFGGRADRPRYGQAHDVQAFPQPRRVRVVEFGCLGGEPEVLFDGTPEDARVQYEQYAAPALRRSVEATERRPGASCKDCSLTGECGALTKSPGILGVDEPNRARRTVSVTDLRLHSLCPAKAHFRQLRLPSDKSIENSGAVVRGRAVHAWIEQLHERTPRVQCTTGDVPPDPSDWIGGRWSVSGREAERGAAMIAMHAAVCPLRYSDPDSVRSERQLTVYDPRANAVVIATPDLLYQDRGGWVWREVKTTTYRSPRVGADLMETYPQVALAVLILAEGLLGDEPRRSRVELEILRPGGSDLELIQPTRPDVIGRARAIVRQYAGPWHADTTAQARPGDHCDRCEYSRWCPERQLPRAEQEQ</sequence>
<dbReference type="InterPro" id="IPR038726">
    <property type="entry name" value="PDDEXK_AddAB-type"/>
</dbReference>